<dbReference type="GO" id="GO:0003964">
    <property type="term" value="F:RNA-directed DNA polymerase activity"/>
    <property type="evidence" value="ECO:0007669"/>
    <property type="project" value="UniProtKB-KW"/>
</dbReference>
<gene>
    <name evidence="11" type="ORF">A9Z62_07780</name>
</gene>
<evidence type="ECO:0000256" key="9">
    <source>
        <dbReference type="ARBA" id="ARBA00048173"/>
    </source>
</evidence>
<keyword evidence="6" id="KW-0695">RNA-directed DNA polymerase</keyword>
<dbReference type="InterPro" id="IPR000123">
    <property type="entry name" value="Reverse_transcriptase_msDNA"/>
</dbReference>
<dbReference type="SUPFAM" id="SSF56672">
    <property type="entry name" value="DNA/RNA polymerases"/>
    <property type="match status" value="1"/>
</dbReference>
<keyword evidence="4" id="KW-0479">Metal-binding</keyword>
<dbReference type="InterPro" id="IPR000477">
    <property type="entry name" value="RT_dom"/>
</dbReference>
<accession>A0A1B8PG08</accession>
<evidence type="ECO:0000313" key="11">
    <source>
        <dbReference type="EMBL" id="OBX47815.1"/>
    </source>
</evidence>
<evidence type="ECO:0000313" key="12">
    <source>
        <dbReference type="Proteomes" id="UP000092611"/>
    </source>
</evidence>
<feature type="domain" description="Reverse transcriptase" evidence="10">
    <location>
        <begin position="1"/>
        <end position="239"/>
    </location>
</feature>
<dbReference type="GO" id="GO:0003723">
    <property type="term" value="F:RNA binding"/>
    <property type="evidence" value="ECO:0007669"/>
    <property type="project" value="InterPro"/>
</dbReference>
<dbReference type="InterPro" id="IPR051083">
    <property type="entry name" value="GrpII_Intron_Splice-Mob/Def"/>
</dbReference>
<evidence type="ECO:0000256" key="3">
    <source>
        <dbReference type="ARBA" id="ARBA00022695"/>
    </source>
</evidence>
<evidence type="ECO:0000256" key="1">
    <source>
        <dbReference type="ARBA" id="ARBA00012493"/>
    </source>
</evidence>
<dbReference type="GO" id="GO:0051607">
    <property type="term" value="P:defense response to virus"/>
    <property type="evidence" value="ECO:0007669"/>
    <property type="project" value="UniProtKB-KW"/>
</dbReference>
<dbReference type="InterPro" id="IPR043502">
    <property type="entry name" value="DNA/RNA_pol_sf"/>
</dbReference>
<dbReference type="CDD" id="cd03487">
    <property type="entry name" value="RT_Bac_retron_II"/>
    <property type="match status" value="1"/>
</dbReference>
<dbReference type="PROSITE" id="PS50878">
    <property type="entry name" value="RT_POL"/>
    <property type="match status" value="1"/>
</dbReference>
<dbReference type="PRINTS" id="PR00866">
    <property type="entry name" value="RNADNAPOLMS"/>
</dbReference>
<dbReference type="Proteomes" id="UP000092611">
    <property type="component" value="Unassembled WGS sequence"/>
</dbReference>
<evidence type="ECO:0000256" key="6">
    <source>
        <dbReference type="ARBA" id="ARBA00022918"/>
    </source>
</evidence>
<comment type="caution">
    <text evidence="11">The sequence shown here is derived from an EMBL/GenBank/DDBJ whole genome shotgun (WGS) entry which is preliminary data.</text>
</comment>
<comment type="similarity">
    <text evidence="8">Belongs to the bacterial reverse transcriptase family.</text>
</comment>
<evidence type="ECO:0000256" key="4">
    <source>
        <dbReference type="ARBA" id="ARBA00022723"/>
    </source>
</evidence>
<dbReference type="AlphaFoldDB" id="A0A1B8PG08"/>
<dbReference type="EMBL" id="LZDL01000007">
    <property type="protein sequence ID" value="OBX47815.1"/>
    <property type="molecule type" value="Genomic_DNA"/>
</dbReference>
<sequence length="318" mass="37442">MKDRKPNLKFFFESYFNKKVSFDAFENISIEKNYHIQCINKREIYVPSNELKLILSFFSDFIFKLLPIEGDVAFAYRKGINVKDCLLPHVNSKFFYKTDIINFFPSISSYLIRENIYEDILKLSYLKKDDVDFYLDKILSLVTIDDKLPIGFPTSPFISNYVMRKYDLMLKYFCNMNGFVYTRYSDDIIISSNMNISKDFITRNIDGIFRKEKSPFYLNKSKTKIFTKKHKVKILGLTINNGEISIDREIKNNIEIGIYFFINNREKFINYFGLNELSAKKKLAGNLSYAINTEPDYLLKLVKKYGSSTIKEILRASV</sequence>
<organism evidence="11 12">
    <name type="scientific">Haemophilus haemolyticus</name>
    <dbReference type="NCBI Taxonomy" id="726"/>
    <lineage>
        <taxon>Bacteria</taxon>
        <taxon>Pseudomonadati</taxon>
        <taxon>Pseudomonadota</taxon>
        <taxon>Gammaproteobacteria</taxon>
        <taxon>Pasteurellales</taxon>
        <taxon>Pasteurellaceae</taxon>
        <taxon>Haemophilus</taxon>
    </lineage>
</organism>
<evidence type="ECO:0000259" key="10">
    <source>
        <dbReference type="PROSITE" id="PS50878"/>
    </source>
</evidence>
<protein>
    <recommendedName>
        <fullName evidence="1">RNA-directed DNA polymerase</fullName>
        <ecNumber evidence="1">2.7.7.49</ecNumber>
    </recommendedName>
</protein>
<dbReference type="Pfam" id="PF00078">
    <property type="entry name" value="RVT_1"/>
    <property type="match status" value="1"/>
</dbReference>
<dbReference type="PANTHER" id="PTHR34047">
    <property type="entry name" value="NUCLEAR INTRON MATURASE 1, MITOCHONDRIAL-RELATED"/>
    <property type="match status" value="1"/>
</dbReference>
<comment type="catalytic activity">
    <reaction evidence="9">
        <text>DNA(n) + a 2'-deoxyribonucleoside 5'-triphosphate = DNA(n+1) + diphosphate</text>
        <dbReference type="Rhea" id="RHEA:22508"/>
        <dbReference type="Rhea" id="RHEA-COMP:17339"/>
        <dbReference type="Rhea" id="RHEA-COMP:17340"/>
        <dbReference type="ChEBI" id="CHEBI:33019"/>
        <dbReference type="ChEBI" id="CHEBI:61560"/>
        <dbReference type="ChEBI" id="CHEBI:173112"/>
        <dbReference type="EC" id="2.7.7.49"/>
    </reaction>
</comment>
<dbReference type="RefSeq" id="WP_065246007.1">
    <property type="nucleotide sequence ID" value="NZ_LZDL01000007.1"/>
</dbReference>
<dbReference type="PANTHER" id="PTHR34047:SF7">
    <property type="entry name" value="RNA-DIRECTED DNA POLYMERASE"/>
    <property type="match status" value="1"/>
</dbReference>
<evidence type="ECO:0000256" key="2">
    <source>
        <dbReference type="ARBA" id="ARBA00022679"/>
    </source>
</evidence>
<keyword evidence="2" id="KW-0808">Transferase</keyword>
<dbReference type="OrthoDB" id="7055795at2"/>
<dbReference type="EC" id="2.7.7.49" evidence="1"/>
<keyword evidence="7" id="KW-0051">Antiviral defense</keyword>
<keyword evidence="5" id="KW-0460">Magnesium</keyword>
<proteinExistence type="inferred from homology"/>
<evidence type="ECO:0000256" key="7">
    <source>
        <dbReference type="ARBA" id="ARBA00023118"/>
    </source>
</evidence>
<reference evidence="11 12" key="1">
    <citation type="submission" date="2016-06" db="EMBL/GenBank/DDBJ databases">
        <title>Draft genome of Haemophilus haemolyticus CCUG 24149.</title>
        <authorList>
            <person name="Engstrom-Jakobsson H."/>
            <person name="Salva-Serra F."/>
            <person name="Thorell K."/>
            <person name="Gonzales-Siles L."/>
            <person name="Karlsson R."/>
            <person name="Boulund F."/>
            <person name="Engstrand L."/>
            <person name="Kristiansson E."/>
            <person name="Moore E."/>
        </authorList>
    </citation>
    <scope>NUCLEOTIDE SEQUENCE [LARGE SCALE GENOMIC DNA]</scope>
    <source>
        <strain evidence="11 12">CCUG 24149</strain>
    </source>
</reference>
<name>A0A1B8PG08_HAEHA</name>
<evidence type="ECO:0000256" key="8">
    <source>
        <dbReference type="ARBA" id="ARBA00034120"/>
    </source>
</evidence>
<keyword evidence="3" id="KW-0548">Nucleotidyltransferase</keyword>
<evidence type="ECO:0000256" key="5">
    <source>
        <dbReference type="ARBA" id="ARBA00022842"/>
    </source>
</evidence>
<dbReference type="GO" id="GO:0046872">
    <property type="term" value="F:metal ion binding"/>
    <property type="evidence" value="ECO:0007669"/>
    <property type="project" value="UniProtKB-KW"/>
</dbReference>